<gene>
    <name evidence="1" type="ORF">CAMP_LOCUS16127</name>
</gene>
<sequence length="160" mass="18221">MPEKLLLREVEAHRILISWKSSSSFEDNKYVEKQMNERNRYTLCVNEIQQAAVCQESFVFYENACRLNVRPVKSKRKMQPPTQNEVEAEAFEVVAEKEEPIDIYEPVPSSSSEQSVATSILADNNDVPVAVTVQPISVVTAGYSVHSVFTTSFHRLFICF</sequence>
<dbReference type="EMBL" id="CANHGI010000005">
    <property type="protein sequence ID" value="CAI5453490.1"/>
    <property type="molecule type" value="Genomic_DNA"/>
</dbReference>
<evidence type="ECO:0000313" key="1">
    <source>
        <dbReference type="EMBL" id="CAI5453490.1"/>
    </source>
</evidence>
<dbReference type="Proteomes" id="UP001152747">
    <property type="component" value="Unassembled WGS sequence"/>
</dbReference>
<reference evidence="1" key="1">
    <citation type="submission" date="2022-11" db="EMBL/GenBank/DDBJ databases">
        <authorList>
            <person name="Kikuchi T."/>
        </authorList>
    </citation>
    <scope>NUCLEOTIDE SEQUENCE</scope>
    <source>
        <strain evidence="1">PS1010</strain>
    </source>
</reference>
<proteinExistence type="predicted"/>
<comment type="caution">
    <text evidence="1">The sequence shown here is derived from an EMBL/GenBank/DDBJ whole genome shotgun (WGS) entry which is preliminary data.</text>
</comment>
<accession>A0A9P1N6Z3</accession>
<name>A0A9P1N6Z3_9PELO</name>
<keyword evidence="2" id="KW-1185">Reference proteome</keyword>
<protein>
    <submittedName>
        <fullName evidence="1">Uncharacterized protein</fullName>
    </submittedName>
</protein>
<evidence type="ECO:0000313" key="2">
    <source>
        <dbReference type="Proteomes" id="UP001152747"/>
    </source>
</evidence>
<dbReference type="AlphaFoldDB" id="A0A9P1N6Z3"/>
<organism evidence="1 2">
    <name type="scientific">Caenorhabditis angaria</name>
    <dbReference type="NCBI Taxonomy" id="860376"/>
    <lineage>
        <taxon>Eukaryota</taxon>
        <taxon>Metazoa</taxon>
        <taxon>Ecdysozoa</taxon>
        <taxon>Nematoda</taxon>
        <taxon>Chromadorea</taxon>
        <taxon>Rhabditida</taxon>
        <taxon>Rhabditina</taxon>
        <taxon>Rhabditomorpha</taxon>
        <taxon>Rhabditoidea</taxon>
        <taxon>Rhabditidae</taxon>
        <taxon>Peloderinae</taxon>
        <taxon>Caenorhabditis</taxon>
    </lineage>
</organism>